<evidence type="ECO:0000313" key="5">
    <source>
        <dbReference type="Proteomes" id="UP001595776"/>
    </source>
</evidence>
<feature type="signal peptide" evidence="2">
    <location>
        <begin position="1"/>
        <end position="24"/>
    </location>
</feature>
<sequence length="272" mass="29867">MLFRAVICALTLFWLAALDRPASAEGCDRTITLGAIEWPPYTIWEGDQFASGLDIELMAAIFGRAGCSLHIIRIPFKRALRNIELGELDGMPTVSFTEDRAIFGHYTVPVRDEVIGAFVRADMVDEARPPSFDALTSTPLRVGVVLGGWYGPAFEKARTDNPVFRSRIQTFEDFENLFRALEAGLVDVAVNDVAGGRYVAERTVGSGAIQLLPFAVHVNSVHILLSRKTQTEADVATINNAITGLKEDGTIDRITERYLPVALLEKFAGQQP</sequence>
<reference evidence="5" key="1">
    <citation type="journal article" date="2019" name="Int. J. Syst. Evol. Microbiol.">
        <title>The Global Catalogue of Microorganisms (GCM) 10K type strain sequencing project: providing services to taxonomists for standard genome sequencing and annotation.</title>
        <authorList>
            <consortium name="The Broad Institute Genomics Platform"/>
            <consortium name="The Broad Institute Genome Sequencing Center for Infectious Disease"/>
            <person name="Wu L."/>
            <person name="Ma J."/>
        </authorList>
    </citation>
    <scope>NUCLEOTIDE SEQUENCE [LARGE SCALE GENOMIC DNA]</scope>
    <source>
        <strain evidence="5">CGMCC 1.15304</strain>
    </source>
</reference>
<dbReference type="Gene3D" id="3.40.190.10">
    <property type="entry name" value="Periplasmic binding protein-like II"/>
    <property type="match status" value="2"/>
</dbReference>
<dbReference type="RefSeq" id="WP_068143777.1">
    <property type="nucleotide sequence ID" value="NZ_JBHSCR010000014.1"/>
</dbReference>
<evidence type="ECO:0000256" key="2">
    <source>
        <dbReference type="SAM" id="SignalP"/>
    </source>
</evidence>
<keyword evidence="5" id="KW-1185">Reference proteome</keyword>
<dbReference type="EMBL" id="JBHSCR010000014">
    <property type="protein sequence ID" value="MFC4349021.1"/>
    <property type="molecule type" value="Genomic_DNA"/>
</dbReference>
<accession>A0ABV8UDR3</accession>
<dbReference type="InterPro" id="IPR001638">
    <property type="entry name" value="Solute-binding_3/MltF_N"/>
</dbReference>
<evidence type="ECO:0000313" key="4">
    <source>
        <dbReference type="EMBL" id="MFC4349021.1"/>
    </source>
</evidence>
<dbReference type="Proteomes" id="UP001595776">
    <property type="component" value="Unassembled WGS sequence"/>
</dbReference>
<feature type="chain" id="PRO_5046949644" evidence="2">
    <location>
        <begin position="25"/>
        <end position="272"/>
    </location>
</feature>
<protein>
    <submittedName>
        <fullName evidence="4">Substrate-binding periplasmic protein</fullName>
    </submittedName>
</protein>
<comment type="caution">
    <text evidence="4">The sequence shown here is derived from an EMBL/GenBank/DDBJ whole genome shotgun (WGS) entry which is preliminary data.</text>
</comment>
<gene>
    <name evidence="4" type="ORF">ACFO5Q_14295</name>
</gene>
<evidence type="ECO:0000259" key="3">
    <source>
        <dbReference type="SMART" id="SM00062"/>
    </source>
</evidence>
<name>A0ABV8UDR3_9PROT</name>
<dbReference type="SUPFAM" id="SSF53850">
    <property type="entry name" value="Periplasmic binding protein-like II"/>
    <property type="match status" value="1"/>
</dbReference>
<feature type="domain" description="Solute-binding protein family 3/N-terminal" evidence="3">
    <location>
        <begin position="30"/>
        <end position="262"/>
    </location>
</feature>
<organism evidence="4 5">
    <name type="scientific">Kordiimonas lipolytica</name>
    <dbReference type="NCBI Taxonomy" id="1662421"/>
    <lineage>
        <taxon>Bacteria</taxon>
        <taxon>Pseudomonadati</taxon>
        <taxon>Pseudomonadota</taxon>
        <taxon>Alphaproteobacteria</taxon>
        <taxon>Kordiimonadales</taxon>
        <taxon>Kordiimonadaceae</taxon>
        <taxon>Kordiimonas</taxon>
    </lineage>
</organism>
<dbReference type="Pfam" id="PF00497">
    <property type="entry name" value="SBP_bac_3"/>
    <property type="match status" value="1"/>
</dbReference>
<evidence type="ECO:0000256" key="1">
    <source>
        <dbReference type="ARBA" id="ARBA00022729"/>
    </source>
</evidence>
<proteinExistence type="predicted"/>
<dbReference type="PANTHER" id="PTHR35936:SF19">
    <property type="entry name" value="AMINO-ACID-BINDING PROTEIN YXEM-RELATED"/>
    <property type="match status" value="1"/>
</dbReference>
<dbReference type="SMART" id="SM00062">
    <property type="entry name" value="PBPb"/>
    <property type="match status" value="1"/>
</dbReference>
<keyword evidence="1 2" id="KW-0732">Signal</keyword>
<dbReference type="PANTHER" id="PTHR35936">
    <property type="entry name" value="MEMBRANE-BOUND LYTIC MUREIN TRANSGLYCOSYLASE F"/>
    <property type="match status" value="1"/>
</dbReference>